<accession>X0T9F1</accession>
<keyword evidence="2" id="KW-0067">ATP-binding</keyword>
<feature type="non-terminal residue" evidence="4">
    <location>
        <position position="1"/>
    </location>
</feature>
<dbReference type="AlphaFoldDB" id="X0T9F1"/>
<comment type="caution">
    <text evidence="4">The sequence shown here is derived from an EMBL/GenBank/DDBJ whole genome shotgun (WGS) entry which is preliminary data.</text>
</comment>
<evidence type="ECO:0000313" key="4">
    <source>
        <dbReference type="EMBL" id="GAF90108.1"/>
    </source>
</evidence>
<feature type="domain" description="Bacterial type II secretion system protein E" evidence="3">
    <location>
        <begin position="172"/>
        <end position="186"/>
    </location>
</feature>
<dbReference type="PANTHER" id="PTHR30258">
    <property type="entry name" value="TYPE II SECRETION SYSTEM PROTEIN GSPE-RELATED"/>
    <property type="match status" value="1"/>
</dbReference>
<dbReference type="SUPFAM" id="SSF52540">
    <property type="entry name" value="P-loop containing nucleoside triphosphate hydrolases"/>
    <property type="match status" value="1"/>
</dbReference>
<gene>
    <name evidence="4" type="ORF">S01H1_18872</name>
</gene>
<dbReference type="SMART" id="SM00382">
    <property type="entry name" value="AAA"/>
    <property type="match status" value="1"/>
</dbReference>
<dbReference type="InterPro" id="IPR003593">
    <property type="entry name" value="AAA+_ATPase"/>
</dbReference>
<dbReference type="EMBL" id="BARS01010131">
    <property type="protein sequence ID" value="GAF90108.1"/>
    <property type="molecule type" value="Genomic_DNA"/>
</dbReference>
<dbReference type="InterPro" id="IPR027417">
    <property type="entry name" value="P-loop_NTPase"/>
</dbReference>
<evidence type="ECO:0000256" key="1">
    <source>
        <dbReference type="ARBA" id="ARBA00022741"/>
    </source>
</evidence>
<dbReference type="PROSITE" id="PS00662">
    <property type="entry name" value="T2SP_E"/>
    <property type="match status" value="1"/>
</dbReference>
<dbReference type="GO" id="GO:0005524">
    <property type="term" value="F:ATP binding"/>
    <property type="evidence" value="ECO:0007669"/>
    <property type="project" value="UniProtKB-KW"/>
</dbReference>
<evidence type="ECO:0000256" key="2">
    <source>
        <dbReference type="ARBA" id="ARBA00022840"/>
    </source>
</evidence>
<name>X0T9F1_9ZZZZ</name>
<reference evidence="4" key="1">
    <citation type="journal article" date="2014" name="Front. Microbiol.">
        <title>High frequency of phylogenetically diverse reductive dehalogenase-homologous genes in deep subseafloor sedimentary metagenomes.</title>
        <authorList>
            <person name="Kawai M."/>
            <person name="Futagami T."/>
            <person name="Toyoda A."/>
            <person name="Takaki Y."/>
            <person name="Nishi S."/>
            <person name="Hori S."/>
            <person name="Arai W."/>
            <person name="Tsubouchi T."/>
            <person name="Morono Y."/>
            <person name="Uchiyama I."/>
            <person name="Ito T."/>
            <person name="Fujiyama A."/>
            <person name="Inagaki F."/>
            <person name="Takami H."/>
        </authorList>
    </citation>
    <scope>NUCLEOTIDE SEQUENCE</scope>
    <source>
        <strain evidence="4">Expedition CK06-06</strain>
    </source>
</reference>
<dbReference type="CDD" id="cd01129">
    <property type="entry name" value="PulE-GspE-like"/>
    <property type="match status" value="1"/>
</dbReference>
<feature type="non-terminal residue" evidence="4">
    <location>
        <position position="319"/>
    </location>
</feature>
<dbReference type="Pfam" id="PF00437">
    <property type="entry name" value="T2SSE"/>
    <property type="match status" value="1"/>
</dbReference>
<protein>
    <recommendedName>
        <fullName evidence="3">Bacterial type II secretion system protein E domain-containing protein</fullName>
    </recommendedName>
</protein>
<dbReference type="InterPro" id="IPR001482">
    <property type="entry name" value="T2SS/T4SS_dom"/>
</dbReference>
<evidence type="ECO:0000259" key="3">
    <source>
        <dbReference type="PROSITE" id="PS00662"/>
    </source>
</evidence>
<organism evidence="4">
    <name type="scientific">marine sediment metagenome</name>
    <dbReference type="NCBI Taxonomy" id="412755"/>
    <lineage>
        <taxon>unclassified sequences</taxon>
        <taxon>metagenomes</taxon>
        <taxon>ecological metagenomes</taxon>
    </lineage>
</organism>
<dbReference type="Gene3D" id="3.30.450.90">
    <property type="match status" value="1"/>
</dbReference>
<dbReference type="PANTHER" id="PTHR30258:SF2">
    <property type="entry name" value="COMG OPERON PROTEIN 1"/>
    <property type="match status" value="1"/>
</dbReference>
<sequence>IRPYRIDGVLYDYLEIPLQLLDEVISRIKVIGKMDIAEKRLAQDGRTTVTVGERIIDLRISIIPTSYGERAVLRLLDKSARLYKLPDLGMSLKDQEAFERLIQRTHGIILVTGPTGSGKSTTLYAALQYLDCTEKNILTLEDPIEYQLPGISQTQVSTKKGMTFATGLRAVLRQDPDIIMVGEIRDEETARMAVQSSLTGHLVFSTLHTNNAAGAVSRLLDLGIEPHLVASSLLASLAQRLVRVVCPVCSESAAVTQRHIREFQLDAFLQGRSVKTAQGCEKCGMTGYCGRKGIFELLCIDEPIRELIMERSKASAIEA</sequence>
<dbReference type="GO" id="GO:0005886">
    <property type="term" value="C:plasma membrane"/>
    <property type="evidence" value="ECO:0007669"/>
    <property type="project" value="TreeGrafter"/>
</dbReference>
<proteinExistence type="predicted"/>
<keyword evidence="1" id="KW-0547">Nucleotide-binding</keyword>
<dbReference type="Gene3D" id="3.40.50.300">
    <property type="entry name" value="P-loop containing nucleotide triphosphate hydrolases"/>
    <property type="match status" value="1"/>
</dbReference>
<dbReference type="GO" id="GO:0016887">
    <property type="term" value="F:ATP hydrolysis activity"/>
    <property type="evidence" value="ECO:0007669"/>
    <property type="project" value="TreeGrafter"/>
</dbReference>